<feature type="compositionally biased region" description="Low complexity" evidence="1">
    <location>
        <begin position="45"/>
        <end position="54"/>
    </location>
</feature>
<evidence type="ECO:0000259" key="2">
    <source>
        <dbReference type="Pfam" id="PF05662"/>
    </source>
</evidence>
<sequence>MYLAPGEVSSASTDAVNGSQLYATDQRVTALEYFHVNSFKPNEEAAGGDAIAIGPPGGRIGQRWHGAGPGSGGKWPKLDRAGQQRRQRRGLGAGHRQPCGSHRHRRRGRRRERPGQRWGHRRAGRGDECQRNRCRRHGARSSGQRHGVGQRCHRPGQRRESRGHGIGGHAAEAAPHRARDEGRARFGCRHGGPAQGRRVEPERGWRGVQRVRGL</sequence>
<dbReference type="AlphaFoldDB" id="A0A2N5CIB6"/>
<proteinExistence type="predicted"/>
<dbReference type="InterPro" id="IPR008635">
    <property type="entry name" value="Coiled_stalk_dom"/>
</dbReference>
<feature type="domain" description="Trimeric autotransporter adhesin YadA-like stalk" evidence="2">
    <location>
        <begin position="4"/>
        <end position="30"/>
    </location>
</feature>
<dbReference type="EMBL" id="PJRP01000001">
    <property type="protein sequence ID" value="PLQ01970.1"/>
    <property type="molecule type" value="Genomic_DNA"/>
</dbReference>
<evidence type="ECO:0000256" key="1">
    <source>
        <dbReference type="SAM" id="MobiDB-lite"/>
    </source>
</evidence>
<reference evidence="3 4" key="1">
    <citation type="submission" date="2017-12" db="EMBL/GenBank/DDBJ databases">
        <title>Genome sequence of the active heterotrophic nitrifier-denitrifier, Cupriavidus pauculus UM1.</title>
        <authorList>
            <person name="Putonti C."/>
            <person name="Castignetti D."/>
        </authorList>
    </citation>
    <scope>NUCLEOTIDE SEQUENCE [LARGE SCALE GENOMIC DNA]</scope>
    <source>
        <strain evidence="3 4">UM1</strain>
    </source>
</reference>
<dbReference type="GO" id="GO:0019867">
    <property type="term" value="C:outer membrane"/>
    <property type="evidence" value="ECO:0007669"/>
    <property type="project" value="InterPro"/>
</dbReference>
<organism evidence="3 4">
    <name type="scientific">Cupriavidus pauculus</name>
    <dbReference type="NCBI Taxonomy" id="82633"/>
    <lineage>
        <taxon>Bacteria</taxon>
        <taxon>Pseudomonadati</taxon>
        <taxon>Pseudomonadota</taxon>
        <taxon>Betaproteobacteria</taxon>
        <taxon>Burkholderiales</taxon>
        <taxon>Burkholderiaceae</taxon>
        <taxon>Cupriavidus</taxon>
    </lineage>
</organism>
<feature type="compositionally biased region" description="Basic and acidic residues" evidence="1">
    <location>
        <begin position="174"/>
        <end position="184"/>
    </location>
</feature>
<comment type="caution">
    <text evidence="3">The sequence shown here is derived from an EMBL/GenBank/DDBJ whole genome shotgun (WGS) entry which is preliminary data.</text>
</comment>
<evidence type="ECO:0000313" key="3">
    <source>
        <dbReference type="EMBL" id="PLQ01970.1"/>
    </source>
</evidence>
<dbReference type="Gene3D" id="1.20.5.170">
    <property type="match status" value="1"/>
</dbReference>
<feature type="compositionally biased region" description="Basic residues" evidence="1">
    <location>
        <begin position="101"/>
        <end position="123"/>
    </location>
</feature>
<gene>
    <name evidence="3" type="ORF">CYJ10_01280</name>
</gene>
<feature type="region of interest" description="Disordered" evidence="1">
    <location>
        <begin position="45"/>
        <end position="214"/>
    </location>
</feature>
<protein>
    <recommendedName>
        <fullName evidence="2">Trimeric autotransporter adhesin YadA-like stalk domain-containing protein</fullName>
    </recommendedName>
</protein>
<dbReference type="Pfam" id="PF05662">
    <property type="entry name" value="YadA_stalk"/>
    <property type="match status" value="1"/>
</dbReference>
<dbReference type="Proteomes" id="UP000234341">
    <property type="component" value="Unassembled WGS sequence"/>
</dbReference>
<evidence type="ECO:0000313" key="4">
    <source>
        <dbReference type="Proteomes" id="UP000234341"/>
    </source>
</evidence>
<accession>A0A2N5CIB6</accession>
<name>A0A2N5CIB6_9BURK</name>